<feature type="region of interest" description="Disordered" evidence="1">
    <location>
        <begin position="1"/>
        <end position="63"/>
    </location>
</feature>
<organism evidence="2 3">
    <name type="scientific">Dibothriocephalus latus</name>
    <name type="common">Fish tapeworm</name>
    <name type="synonym">Diphyllobothrium latum</name>
    <dbReference type="NCBI Taxonomy" id="60516"/>
    <lineage>
        <taxon>Eukaryota</taxon>
        <taxon>Metazoa</taxon>
        <taxon>Spiralia</taxon>
        <taxon>Lophotrochozoa</taxon>
        <taxon>Platyhelminthes</taxon>
        <taxon>Cestoda</taxon>
        <taxon>Eucestoda</taxon>
        <taxon>Diphyllobothriidea</taxon>
        <taxon>Diphyllobothriidae</taxon>
        <taxon>Dibothriocephalus</taxon>
    </lineage>
</organism>
<evidence type="ECO:0000313" key="3">
    <source>
        <dbReference type="Proteomes" id="UP000281553"/>
    </source>
</evidence>
<dbReference type="OrthoDB" id="203724at2759"/>
<sequence>MSHASSQNSLASTHNGDKVLPKFKMSPGDSDSDLSSMVSAQTTTTDPLGDSRSIVTPPHLPSTLVHNPVRGKLLFVSSTSSSEVSVNQRTEQSGLKDARFTWSVVPPLPLLSVSFDGFPQQVFEDEIHSLRLNLTNSGLEPLRNVRFISSWPGFFVFATKHIGSMVRFRWQFCSENI</sequence>
<feature type="compositionally biased region" description="Polar residues" evidence="1">
    <location>
        <begin position="33"/>
        <end position="46"/>
    </location>
</feature>
<gene>
    <name evidence="2" type="ORF">DILT_LOCUS15267</name>
</gene>
<accession>A0A3P7MHD9</accession>
<dbReference type="EMBL" id="UYRU01078181">
    <property type="protein sequence ID" value="VDN28905.1"/>
    <property type="molecule type" value="Genomic_DNA"/>
</dbReference>
<evidence type="ECO:0000313" key="2">
    <source>
        <dbReference type="EMBL" id="VDN28905.1"/>
    </source>
</evidence>
<protein>
    <submittedName>
        <fullName evidence="2">Uncharacterized protein</fullName>
    </submittedName>
</protein>
<reference evidence="2 3" key="1">
    <citation type="submission" date="2018-11" db="EMBL/GenBank/DDBJ databases">
        <authorList>
            <consortium name="Pathogen Informatics"/>
        </authorList>
    </citation>
    <scope>NUCLEOTIDE SEQUENCE [LARGE SCALE GENOMIC DNA]</scope>
</reference>
<feature type="compositionally biased region" description="Polar residues" evidence="1">
    <location>
        <begin position="1"/>
        <end position="14"/>
    </location>
</feature>
<proteinExistence type="predicted"/>
<name>A0A3P7MHD9_DIBLA</name>
<dbReference type="AlphaFoldDB" id="A0A3P7MHD9"/>
<keyword evidence="3" id="KW-1185">Reference proteome</keyword>
<dbReference type="Proteomes" id="UP000281553">
    <property type="component" value="Unassembled WGS sequence"/>
</dbReference>
<evidence type="ECO:0000256" key="1">
    <source>
        <dbReference type="SAM" id="MobiDB-lite"/>
    </source>
</evidence>